<keyword evidence="6 7" id="KW-0326">Glycosidase</keyword>
<keyword evidence="7" id="KW-1015">Disulfide bond</keyword>
<evidence type="ECO:0000256" key="5">
    <source>
        <dbReference type="ARBA" id="ARBA00022801"/>
    </source>
</evidence>
<dbReference type="GO" id="GO:0005737">
    <property type="term" value="C:cytoplasm"/>
    <property type="evidence" value="ECO:0007669"/>
    <property type="project" value="TreeGrafter"/>
</dbReference>
<dbReference type="PRINTS" id="PR00740">
    <property type="entry name" value="GLHYDRLASE27"/>
</dbReference>
<dbReference type="Gene3D" id="2.60.40.1180">
    <property type="entry name" value="Golgi alpha-mannosidase II"/>
    <property type="match status" value="1"/>
</dbReference>
<dbReference type="SUPFAM" id="SSF51011">
    <property type="entry name" value="Glycosyl hydrolase domain"/>
    <property type="match status" value="1"/>
</dbReference>
<dbReference type="EMBL" id="GEDV01002139">
    <property type="protein sequence ID" value="JAP86418.1"/>
    <property type="molecule type" value="Transcribed_RNA"/>
</dbReference>
<dbReference type="PANTHER" id="PTHR11452">
    <property type="entry name" value="ALPHA-GALACTOSIDASE/ALPHA-N-ACETYLGALACTOSAMINIDASE"/>
    <property type="match status" value="1"/>
</dbReference>
<dbReference type="FunFam" id="3.20.20.70:FF:000197">
    <property type="entry name" value="Alpha-galactosidase"/>
    <property type="match status" value="1"/>
</dbReference>
<protein>
    <recommendedName>
        <fullName evidence="3 7">Alpha-galactosidase</fullName>
        <ecNumber evidence="7">3.2.1.-</ecNumber>
    </recommendedName>
</protein>
<dbReference type="SUPFAM" id="SSF51445">
    <property type="entry name" value="(Trans)glycosidases"/>
    <property type="match status" value="1"/>
</dbReference>
<keyword evidence="5 7" id="KW-0378">Hydrolase</keyword>
<accession>A0A131Z618</accession>
<dbReference type="InterPro" id="IPR013785">
    <property type="entry name" value="Aldolase_TIM"/>
</dbReference>
<evidence type="ECO:0000313" key="10">
    <source>
        <dbReference type="EMBL" id="JAP86418.1"/>
    </source>
</evidence>
<feature type="signal peptide" evidence="8">
    <location>
        <begin position="1"/>
        <end position="27"/>
    </location>
</feature>
<comment type="similarity">
    <text evidence="2 7">Belongs to the glycosyl hydrolase 27 family.</text>
</comment>
<evidence type="ECO:0000256" key="6">
    <source>
        <dbReference type="ARBA" id="ARBA00023295"/>
    </source>
</evidence>
<evidence type="ECO:0000256" key="8">
    <source>
        <dbReference type="SAM" id="SignalP"/>
    </source>
</evidence>
<dbReference type="InterPro" id="IPR017853">
    <property type="entry name" value="GH"/>
</dbReference>
<dbReference type="GO" id="GO:0009311">
    <property type="term" value="P:oligosaccharide metabolic process"/>
    <property type="evidence" value="ECO:0007669"/>
    <property type="project" value="TreeGrafter"/>
</dbReference>
<dbReference type="PANTHER" id="PTHR11452:SF83">
    <property type="entry name" value="ALPHA-GALACTOSIDASE"/>
    <property type="match status" value="1"/>
</dbReference>
<dbReference type="Gene3D" id="3.20.20.70">
    <property type="entry name" value="Aldolase class I"/>
    <property type="match status" value="1"/>
</dbReference>
<feature type="chain" id="PRO_5007286824" description="Alpha-galactosidase" evidence="8">
    <location>
        <begin position="28"/>
        <end position="421"/>
    </location>
</feature>
<name>A0A131Z618_RHIAP</name>
<dbReference type="CDD" id="cd14792">
    <property type="entry name" value="GH27"/>
    <property type="match status" value="1"/>
</dbReference>
<evidence type="ECO:0000256" key="7">
    <source>
        <dbReference type="RuleBase" id="RU361168"/>
    </source>
</evidence>
<proteinExistence type="inferred from homology"/>
<comment type="subunit">
    <text evidence="7">Homodimer.</text>
</comment>
<reference evidence="10" key="1">
    <citation type="journal article" date="2016" name="Ticks Tick Borne Dis.">
        <title>De novo assembly and annotation of the salivary gland transcriptome of Rhipicephalus appendiculatus male and female ticks during blood feeding.</title>
        <authorList>
            <person name="de Castro M.H."/>
            <person name="de Klerk D."/>
            <person name="Pienaar R."/>
            <person name="Latif A.A."/>
            <person name="Rees D.J."/>
            <person name="Mans B.J."/>
        </authorList>
    </citation>
    <scope>NUCLEOTIDE SEQUENCE</scope>
    <source>
        <tissue evidence="10">Salivary glands</tissue>
    </source>
</reference>
<dbReference type="GO" id="GO:0016139">
    <property type="term" value="P:glycoside catabolic process"/>
    <property type="evidence" value="ECO:0007669"/>
    <property type="project" value="TreeGrafter"/>
</dbReference>
<dbReference type="InterPro" id="IPR013780">
    <property type="entry name" value="Glyco_hydro_b"/>
</dbReference>
<evidence type="ECO:0000259" key="9">
    <source>
        <dbReference type="Pfam" id="PF17801"/>
    </source>
</evidence>
<dbReference type="InterPro" id="IPR002241">
    <property type="entry name" value="Glyco_hydro_27"/>
</dbReference>
<organism evidence="10">
    <name type="scientific">Rhipicephalus appendiculatus</name>
    <name type="common">Brown ear tick</name>
    <dbReference type="NCBI Taxonomy" id="34631"/>
    <lineage>
        <taxon>Eukaryota</taxon>
        <taxon>Metazoa</taxon>
        <taxon>Ecdysozoa</taxon>
        <taxon>Arthropoda</taxon>
        <taxon>Chelicerata</taxon>
        <taxon>Arachnida</taxon>
        <taxon>Acari</taxon>
        <taxon>Parasitiformes</taxon>
        <taxon>Ixodida</taxon>
        <taxon>Ixodoidea</taxon>
        <taxon>Ixodidae</taxon>
        <taxon>Rhipicephalinae</taxon>
        <taxon>Rhipicephalus</taxon>
        <taxon>Rhipicephalus</taxon>
    </lineage>
</organism>
<dbReference type="AlphaFoldDB" id="A0A131Z618"/>
<keyword evidence="4 8" id="KW-0732">Signal</keyword>
<dbReference type="GO" id="GO:0004557">
    <property type="term" value="F:alpha-galactosidase activity"/>
    <property type="evidence" value="ECO:0007669"/>
    <property type="project" value="UniProtKB-EC"/>
</dbReference>
<dbReference type="InterPro" id="IPR041233">
    <property type="entry name" value="Melibiase_C"/>
</dbReference>
<evidence type="ECO:0000256" key="3">
    <source>
        <dbReference type="ARBA" id="ARBA00012755"/>
    </source>
</evidence>
<dbReference type="Pfam" id="PF16499">
    <property type="entry name" value="Melibiase_2"/>
    <property type="match status" value="1"/>
</dbReference>
<feature type="domain" description="Alpha galactosidase C-terminal" evidence="9">
    <location>
        <begin position="333"/>
        <end position="415"/>
    </location>
</feature>
<sequence length="421" mass="48635">MQTPSLFRTRSFLLASLLAFLDKPAECLDNGVALTPPMGWMSWERFRCNIDCYKDPDNCLSEKLFMKMADHLADDGYRDAGYVYLVIDDCWSERQRTNDGYLMADLERFPRGLNFLSDYIHSKGLKFGMYTNYGHATCMGFPGTEDHDMEKDAERFASWKIDYLKVDGCHTTAKQQSKGYTRFSEYLNKTNRPIVYSCSWPYYDLFLNKVEPNFPQLEKDCNLWRNYHDIRDNWFMIESVINFFGDNQEVFAKYAGPGHWNDADMLMIGNFRLTQEQAEVQMALWAILASPLLMSNDLRKIPEAAKKLLQHKEIIAINQDPLGIQGKRVFMDKDVSVWLRPITPLVDGMHSYAIAVLNHNTSYSAQVWLPLDQLGLNHTKGYQFRNVIDMQDLGTYFPHNRHEAGVQSTGVVLLKAVPNRG</sequence>
<dbReference type="EC" id="3.2.1.-" evidence="7"/>
<evidence type="ECO:0000256" key="2">
    <source>
        <dbReference type="ARBA" id="ARBA00009743"/>
    </source>
</evidence>
<evidence type="ECO:0000256" key="1">
    <source>
        <dbReference type="ARBA" id="ARBA00001255"/>
    </source>
</evidence>
<comment type="catalytic activity">
    <reaction evidence="1">
        <text>Hydrolysis of terminal, non-reducing alpha-D-galactose residues in alpha-D-galactosides, including galactose oligosaccharides, galactomannans and galactolipids.</text>
        <dbReference type="EC" id="3.2.1.22"/>
    </reaction>
</comment>
<dbReference type="Pfam" id="PF17801">
    <property type="entry name" value="Melibiase_C"/>
    <property type="match status" value="1"/>
</dbReference>
<evidence type="ECO:0000256" key="4">
    <source>
        <dbReference type="ARBA" id="ARBA00022729"/>
    </source>
</evidence>